<accession>A0ABY1BLU7</accession>
<proteinExistence type="predicted"/>
<evidence type="ECO:0000313" key="2">
    <source>
        <dbReference type="EMBL" id="SER14990.1"/>
    </source>
</evidence>
<comment type="caution">
    <text evidence="2">The sequence shown here is derived from an EMBL/GenBank/DDBJ whole genome shotgun (WGS) entry which is preliminary data.</text>
</comment>
<dbReference type="EMBL" id="FOFP01000016">
    <property type="protein sequence ID" value="SER14990.1"/>
    <property type="molecule type" value="Genomic_DNA"/>
</dbReference>
<evidence type="ECO:0000313" key="3">
    <source>
        <dbReference type="Proteomes" id="UP000198512"/>
    </source>
</evidence>
<reference evidence="2 3" key="1">
    <citation type="submission" date="2016-10" db="EMBL/GenBank/DDBJ databases">
        <authorList>
            <person name="Varghese N."/>
            <person name="Submissions S."/>
        </authorList>
    </citation>
    <scope>NUCLEOTIDE SEQUENCE [LARGE SCALE GENOMIC DNA]</scope>
    <source>
        <strain evidence="2 3">CIP 109853</strain>
    </source>
</reference>
<evidence type="ECO:0000256" key="1">
    <source>
        <dbReference type="SAM" id="Phobius"/>
    </source>
</evidence>
<dbReference type="Proteomes" id="UP000198512">
    <property type="component" value="Unassembled WGS sequence"/>
</dbReference>
<keyword evidence="1" id="KW-1133">Transmembrane helix</keyword>
<name>A0ABY1BLU7_9PSED</name>
<keyword evidence="3" id="KW-1185">Reference proteome</keyword>
<keyword evidence="1" id="KW-0812">Transmembrane</keyword>
<sequence length="71" mass="7939">MTTPTPQSPWQIPLVREIAAILLIKLVILLSIKAIWFTEPTVPTDGTQRLDAHLFQPAMPTPIPPTEETPR</sequence>
<dbReference type="InterPro" id="IPR054636">
    <property type="entry name" value="CydP"/>
</dbReference>
<keyword evidence="1" id="KW-0472">Membrane</keyword>
<organism evidence="2 3">
    <name type="scientific">Pseudomonas cuatrocienegasensis</name>
    <dbReference type="NCBI Taxonomy" id="543360"/>
    <lineage>
        <taxon>Bacteria</taxon>
        <taxon>Pseudomonadati</taxon>
        <taxon>Pseudomonadota</taxon>
        <taxon>Gammaproteobacteria</taxon>
        <taxon>Pseudomonadales</taxon>
        <taxon>Pseudomonadaceae</taxon>
        <taxon>Pseudomonas</taxon>
    </lineage>
</organism>
<feature type="transmembrane region" description="Helical" evidence="1">
    <location>
        <begin position="18"/>
        <end position="36"/>
    </location>
</feature>
<dbReference type="RefSeq" id="WP_069518592.1">
    <property type="nucleotide sequence ID" value="NZ_FOFP01000016.1"/>
</dbReference>
<protein>
    <submittedName>
        <fullName evidence="2">Uncharacterized protein</fullName>
    </submittedName>
</protein>
<dbReference type="NCBIfam" id="NF045611">
    <property type="entry name" value="small_CydP"/>
    <property type="match status" value="1"/>
</dbReference>
<gene>
    <name evidence="2" type="ORF">SAMN05216600_11633</name>
</gene>